<name>A0AA38M3U5_9CUCU</name>
<dbReference type="GO" id="GO:0016042">
    <property type="term" value="P:lipid catabolic process"/>
    <property type="evidence" value="ECO:0007669"/>
    <property type="project" value="UniProtKB-KW"/>
</dbReference>
<keyword evidence="5" id="KW-0443">Lipid metabolism</keyword>
<evidence type="ECO:0000256" key="3">
    <source>
        <dbReference type="ARBA" id="ARBA00022801"/>
    </source>
</evidence>
<dbReference type="Proteomes" id="UP001168821">
    <property type="component" value="Unassembled WGS sequence"/>
</dbReference>
<dbReference type="FunFam" id="3.40.50.1820:FF:000057">
    <property type="entry name" value="Lipase"/>
    <property type="match status" value="1"/>
</dbReference>
<feature type="active site" description="Charge relay system" evidence="8">
    <location>
        <position position="350"/>
    </location>
</feature>
<dbReference type="PIRSF" id="PIRSF000862">
    <property type="entry name" value="Steryl_ester_lip"/>
    <property type="match status" value="1"/>
</dbReference>
<comment type="similarity">
    <text evidence="1 7">Belongs to the AB hydrolase superfamily. Lipase family.</text>
</comment>
<feature type="active site" description="Charge relay system" evidence="8">
    <location>
        <position position="385"/>
    </location>
</feature>
<evidence type="ECO:0000256" key="7">
    <source>
        <dbReference type="PIRNR" id="PIRNR000862"/>
    </source>
</evidence>
<evidence type="ECO:0000256" key="9">
    <source>
        <dbReference type="SAM" id="SignalP"/>
    </source>
</evidence>
<feature type="signal peptide" evidence="9">
    <location>
        <begin position="1"/>
        <end position="16"/>
    </location>
</feature>
<dbReference type="InterPro" id="IPR025483">
    <property type="entry name" value="Lipase_euk"/>
</dbReference>
<dbReference type="EMBL" id="JALNTZ010000008">
    <property type="protein sequence ID" value="KAJ3642366.1"/>
    <property type="molecule type" value="Genomic_DNA"/>
</dbReference>
<evidence type="ECO:0000256" key="8">
    <source>
        <dbReference type="PIRSR" id="PIRSR000862-1"/>
    </source>
</evidence>
<accession>A0AA38M3U5</accession>
<comment type="caution">
    <text evidence="11">The sequence shown here is derived from an EMBL/GenBank/DDBJ whole genome shotgun (WGS) entry which is preliminary data.</text>
</comment>
<proteinExistence type="inferred from homology"/>
<dbReference type="GO" id="GO:0016788">
    <property type="term" value="F:hydrolase activity, acting on ester bonds"/>
    <property type="evidence" value="ECO:0007669"/>
    <property type="project" value="InterPro"/>
</dbReference>
<evidence type="ECO:0000256" key="4">
    <source>
        <dbReference type="ARBA" id="ARBA00022963"/>
    </source>
</evidence>
<organism evidence="11 12">
    <name type="scientific">Zophobas morio</name>
    <dbReference type="NCBI Taxonomy" id="2755281"/>
    <lineage>
        <taxon>Eukaryota</taxon>
        <taxon>Metazoa</taxon>
        <taxon>Ecdysozoa</taxon>
        <taxon>Arthropoda</taxon>
        <taxon>Hexapoda</taxon>
        <taxon>Insecta</taxon>
        <taxon>Pterygota</taxon>
        <taxon>Neoptera</taxon>
        <taxon>Endopterygota</taxon>
        <taxon>Coleoptera</taxon>
        <taxon>Polyphaga</taxon>
        <taxon>Cucujiformia</taxon>
        <taxon>Tenebrionidae</taxon>
        <taxon>Zophobas</taxon>
    </lineage>
</organism>
<feature type="domain" description="Partial AB-hydrolase lipase" evidence="10">
    <location>
        <begin position="50"/>
        <end position="105"/>
    </location>
</feature>
<keyword evidence="3 7" id="KW-0378">Hydrolase</keyword>
<dbReference type="AlphaFoldDB" id="A0AA38M3U5"/>
<dbReference type="SUPFAM" id="SSF53474">
    <property type="entry name" value="alpha/beta-Hydrolases"/>
    <property type="match status" value="1"/>
</dbReference>
<reference evidence="11" key="1">
    <citation type="journal article" date="2023" name="G3 (Bethesda)">
        <title>Whole genome assemblies of Zophobas morio and Tenebrio molitor.</title>
        <authorList>
            <person name="Kaur S."/>
            <person name="Stinson S.A."/>
            <person name="diCenzo G.C."/>
        </authorList>
    </citation>
    <scope>NUCLEOTIDE SEQUENCE</scope>
    <source>
        <strain evidence="11">QUZm001</strain>
    </source>
</reference>
<keyword evidence="12" id="KW-1185">Reference proteome</keyword>
<keyword evidence="2 9" id="KW-0732">Signal</keyword>
<feature type="chain" id="PRO_5041255579" description="Lipase" evidence="9">
    <location>
        <begin position="17"/>
        <end position="411"/>
    </location>
</feature>
<dbReference type="InterPro" id="IPR029058">
    <property type="entry name" value="AB_hydrolase_fold"/>
</dbReference>
<dbReference type="Gene3D" id="3.40.50.1820">
    <property type="entry name" value="alpha/beta hydrolase"/>
    <property type="match status" value="1"/>
</dbReference>
<evidence type="ECO:0000256" key="1">
    <source>
        <dbReference type="ARBA" id="ARBA00010701"/>
    </source>
</evidence>
<dbReference type="InterPro" id="IPR006693">
    <property type="entry name" value="AB_hydrolase_lipase"/>
</dbReference>
<feature type="active site" description="Nucleophile" evidence="8">
    <location>
        <position position="180"/>
    </location>
</feature>
<evidence type="ECO:0000256" key="6">
    <source>
        <dbReference type="ARBA" id="ARBA00023180"/>
    </source>
</evidence>
<dbReference type="Pfam" id="PF04083">
    <property type="entry name" value="Abhydro_lipase"/>
    <property type="match status" value="1"/>
</dbReference>
<keyword evidence="4 7" id="KW-0442">Lipid degradation</keyword>
<protein>
    <recommendedName>
        <fullName evidence="7">Lipase</fullName>
    </recommendedName>
</protein>
<evidence type="ECO:0000313" key="12">
    <source>
        <dbReference type="Proteomes" id="UP001168821"/>
    </source>
</evidence>
<gene>
    <name evidence="11" type="ORF">Zmor_025161</name>
</gene>
<evidence type="ECO:0000256" key="2">
    <source>
        <dbReference type="ARBA" id="ARBA00022729"/>
    </source>
</evidence>
<dbReference type="PANTHER" id="PTHR11005">
    <property type="entry name" value="LYSOSOMAL ACID LIPASE-RELATED"/>
    <property type="match status" value="1"/>
</dbReference>
<sequence length="411" mass="46750">MGTVFVVFTFFCVVSAINIKNNACPSLFLYPVAGFSSKCYVNPDVSSNVGEMVKRRGYDIVTHTVVTHDGYILNLFEIFNATQENKNFTVFIQHGILVNSGVWVNGGPRSLAFYFADLGYRVWLGNVRGTLYSNKHVNLTINDPKFWDFNLDTLAAVDIRTMLTFIAKTTRQKIHYIGHSMGTTVGLMFLASSGQEGAKLLQSVSLMSPVVYINNLKKLEPSIIPAYLTGKIFNLFHVNGFLYHENAVHRIFTSICKLIPHVCYQLLITVGFGKTTHFSSDDLLLYFNNWPGGISFYQIQHYVQIMNSKMFQKFDYGAARNLQEYGSEKPPVYDLSKIKLPVCLFYGKNDVYYGEENIDRLYGEIGSNHKCRYSIPVGQRDYYNHIDFMFGNSLREDVYPILAETLTNAEM</sequence>
<evidence type="ECO:0000313" key="11">
    <source>
        <dbReference type="EMBL" id="KAJ3642366.1"/>
    </source>
</evidence>
<evidence type="ECO:0000256" key="5">
    <source>
        <dbReference type="ARBA" id="ARBA00023098"/>
    </source>
</evidence>
<evidence type="ECO:0000259" key="10">
    <source>
        <dbReference type="Pfam" id="PF04083"/>
    </source>
</evidence>
<keyword evidence="6" id="KW-0325">Glycoprotein</keyword>